<evidence type="ECO:0000313" key="3">
    <source>
        <dbReference type="Proteomes" id="UP001596083"/>
    </source>
</evidence>
<dbReference type="Proteomes" id="UP001596083">
    <property type="component" value="Unassembled WGS sequence"/>
</dbReference>
<organism evidence="2 3">
    <name type="scientific">Streptomyces gamaensis</name>
    <dbReference type="NCBI Taxonomy" id="1763542"/>
    <lineage>
        <taxon>Bacteria</taxon>
        <taxon>Bacillati</taxon>
        <taxon>Actinomycetota</taxon>
        <taxon>Actinomycetes</taxon>
        <taxon>Kitasatosporales</taxon>
        <taxon>Streptomycetaceae</taxon>
        <taxon>Streptomyces</taxon>
    </lineage>
</organism>
<protein>
    <submittedName>
        <fullName evidence="2">Uncharacterized protein</fullName>
    </submittedName>
</protein>
<proteinExistence type="predicted"/>
<evidence type="ECO:0000256" key="1">
    <source>
        <dbReference type="SAM" id="MobiDB-lite"/>
    </source>
</evidence>
<comment type="caution">
    <text evidence="2">The sequence shown here is derived from an EMBL/GenBank/DDBJ whole genome shotgun (WGS) entry which is preliminary data.</text>
</comment>
<name>A0ABW0ZC37_9ACTN</name>
<feature type="region of interest" description="Disordered" evidence="1">
    <location>
        <begin position="51"/>
        <end position="72"/>
    </location>
</feature>
<reference evidence="3" key="1">
    <citation type="journal article" date="2019" name="Int. J. Syst. Evol. Microbiol.">
        <title>The Global Catalogue of Microorganisms (GCM) 10K type strain sequencing project: providing services to taxonomists for standard genome sequencing and annotation.</title>
        <authorList>
            <consortium name="The Broad Institute Genomics Platform"/>
            <consortium name="The Broad Institute Genome Sequencing Center for Infectious Disease"/>
            <person name="Wu L."/>
            <person name="Ma J."/>
        </authorList>
    </citation>
    <scope>NUCLEOTIDE SEQUENCE [LARGE SCALE GENOMIC DNA]</scope>
    <source>
        <strain evidence="3">CGMCC 4.7304</strain>
    </source>
</reference>
<dbReference type="RefSeq" id="WP_390320583.1">
    <property type="nucleotide sequence ID" value="NZ_JBHSPB010000024.1"/>
</dbReference>
<evidence type="ECO:0000313" key="2">
    <source>
        <dbReference type="EMBL" id="MFC5724150.1"/>
    </source>
</evidence>
<keyword evidence="3" id="KW-1185">Reference proteome</keyword>
<accession>A0ABW0ZC37</accession>
<gene>
    <name evidence="2" type="ORF">ACFP1Z_28685</name>
</gene>
<dbReference type="EMBL" id="JBHSPB010000024">
    <property type="protein sequence ID" value="MFC5724150.1"/>
    <property type="molecule type" value="Genomic_DNA"/>
</dbReference>
<sequence length="137" mass="14035">MPAPPKRPKRGVSMDKSTWNAVVRLAAAQRMTVSEAFTAVFAAYGTGSLPHPPAPETVYTERGSGTGRGRYTIDVPGPTWTAAATRAGMAVDPGTGRITMGASARYRSMSNLAEALGQALVAGTVTLAGATAVPADT</sequence>